<feature type="compositionally biased region" description="Low complexity" evidence="1">
    <location>
        <begin position="9"/>
        <end position="28"/>
    </location>
</feature>
<dbReference type="InterPro" id="IPR050951">
    <property type="entry name" value="Retrovirus_Pol_polyprotein"/>
</dbReference>
<dbReference type="InterPro" id="IPR043128">
    <property type="entry name" value="Rev_trsase/Diguanyl_cyclase"/>
</dbReference>
<feature type="region of interest" description="Disordered" evidence="1">
    <location>
        <begin position="1"/>
        <end position="40"/>
    </location>
</feature>
<dbReference type="InterPro" id="IPR043502">
    <property type="entry name" value="DNA/RNA_pol_sf"/>
</dbReference>
<dbReference type="PANTHER" id="PTHR37984:SF11">
    <property type="entry name" value="INTEGRASE CATALYTIC DOMAIN-CONTAINING PROTEIN"/>
    <property type="match status" value="1"/>
</dbReference>
<evidence type="ECO:0000313" key="3">
    <source>
        <dbReference type="Proteomes" id="UP001152795"/>
    </source>
</evidence>
<dbReference type="Gene3D" id="4.10.60.10">
    <property type="entry name" value="Zinc finger, CCHC-type"/>
    <property type="match status" value="1"/>
</dbReference>
<dbReference type="GO" id="GO:0004190">
    <property type="term" value="F:aspartic-type endopeptidase activity"/>
    <property type="evidence" value="ECO:0007669"/>
    <property type="project" value="InterPro"/>
</dbReference>
<dbReference type="InterPro" id="IPR001878">
    <property type="entry name" value="Znf_CCHC"/>
</dbReference>
<reference evidence="2" key="1">
    <citation type="submission" date="2020-04" db="EMBL/GenBank/DDBJ databases">
        <authorList>
            <person name="Alioto T."/>
            <person name="Alioto T."/>
            <person name="Gomez Garrido J."/>
        </authorList>
    </citation>
    <scope>NUCLEOTIDE SEQUENCE</scope>
    <source>
        <strain evidence="2">A484AB</strain>
    </source>
</reference>
<keyword evidence="3" id="KW-1185">Reference proteome</keyword>
<proteinExistence type="predicted"/>
<dbReference type="CDD" id="cd00303">
    <property type="entry name" value="retropepsin_like"/>
    <property type="match status" value="1"/>
</dbReference>
<evidence type="ECO:0000313" key="2">
    <source>
        <dbReference type="EMBL" id="CAB4022599.1"/>
    </source>
</evidence>
<organism evidence="2 3">
    <name type="scientific">Paramuricea clavata</name>
    <name type="common">Red gorgonian</name>
    <name type="synonym">Violescent sea-whip</name>
    <dbReference type="NCBI Taxonomy" id="317549"/>
    <lineage>
        <taxon>Eukaryota</taxon>
        <taxon>Metazoa</taxon>
        <taxon>Cnidaria</taxon>
        <taxon>Anthozoa</taxon>
        <taxon>Octocorallia</taxon>
        <taxon>Malacalcyonacea</taxon>
        <taxon>Plexauridae</taxon>
        <taxon>Paramuricea</taxon>
    </lineage>
</organism>
<dbReference type="InterPro" id="IPR001969">
    <property type="entry name" value="Aspartic_peptidase_AS"/>
</dbReference>
<dbReference type="InterPro" id="IPR005162">
    <property type="entry name" value="Retrotrans_gag_dom"/>
</dbReference>
<dbReference type="Pfam" id="PF03732">
    <property type="entry name" value="Retrotrans_gag"/>
    <property type="match status" value="1"/>
</dbReference>
<dbReference type="GO" id="GO:0008270">
    <property type="term" value="F:zinc ion binding"/>
    <property type="evidence" value="ECO:0007669"/>
    <property type="project" value="InterPro"/>
</dbReference>
<feature type="compositionally biased region" description="Basic and acidic residues" evidence="1">
    <location>
        <begin position="152"/>
        <end position="165"/>
    </location>
</feature>
<feature type="compositionally biased region" description="Basic and acidic residues" evidence="1">
    <location>
        <begin position="192"/>
        <end position="201"/>
    </location>
</feature>
<feature type="region of interest" description="Disordered" evidence="1">
    <location>
        <begin position="148"/>
        <end position="207"/>
    </location>
</feature>
<gene>
    <name evidence="2" type="ORF">PACLA_8A039869</name>
</gene>
<dbReference type="SMART" id="SM00343">
    <property type="entry name" value="ZnF_C2HC"/>
    <property type="match status" value="1"/>
</dbReference>
<dbReference type="AlphaFoldDB" id="A0A6S7J0G7"/>
<dbReference type="PROSITE" id="PS50158">
    <property type="entry name" value="ZF_CCHC"/>
    <property type="match status" value="1"/>
</dbReference>
<dbReference type="SUPFAM" id="SSF50630">
    <property type="entry name" value="Acid proteases"/>
    <property type="match status" value="1"/>
</dbReference>
<dbReference type="InterPro" id="IPR021109">
    <property type="entry name" value="Peptidase_aspartic_dom_sf"/>
</dbReference>
<dbReference type="SUPFAM" id="SSF56672">
    <property type="entry name" value="DNA/RNA polymerases"/>
    <property type="match status" value="1"/>
</dbReference>
<dbReference type="Gene3D" id="3.10.10.10">
    <property type="entry name" value="HIV Type 1 Reverse Transcriptase, subunit A, domain 1"/>
    <property type="match status" value="1"/>
</dbReference>
<accession>A0A6S7J0G7</accession>
<dbReference type="Proteomes" id="UP001152795">
    <property type="component" value="Unassembled WGS sequence"/>
</dbReference>
<dbReference type="EMBL" id="CACRXK020012053">
    <property type="protein sequence ID" value="CAB4022599.1"/>
    <property type="molecule type" value="Genomic_DNA"/>
</dbReference>
<protein>
    <submittedName>
        <fullName evidence="2">PREDICTED: uncharacterized protein K02A2.6-like</fullName>
    </submittedName>
</protein>
<dbReference type="PROSITE" id="PS00141">
    <property type="entry name" value="ASP_PROTEASE"/>
    <property type="match status" value="1"/>
</dbReference>
<dbReference type="Gene3D" id="3.30.70.270">
    <property type="match status" value="1"/>
</dbReference>
<sequence length="530" mass="59631">MDTEGQDINAENASSSTTSNATNATTTSQVPRSGLPPFPPFNPHLDTATVGVGWTKWVRRFENLLISLREFDSTVRRGLLLTYVGESANDIFDILPDTGTTYQQAIDCFTQHFVPQGNTDMAIFDFRELKQGSNETLNEYYRRLKTKAGNTLERRTDEQSKRLDNASKFQSESNETIQTPKKPDSRFQGNKYQKEAPDSGRKSQTCRNCGGKFPHKDGIESCPARGKPCHNCKKIGHFAKYCRSQSKDSGNVRHVNQEKSRDYLQESDDEFLFTVNTSSGKHPETQVQIGHTKVNILIDSGASVNLLNYPIFQQIQKDDNRIKLQKTNARIFAYGTSTPLELAGEFQATITSASGTFKTAKFYVAQKKSKCILGYESSSSLGLIILNINTLNPVQQDHDVRRIINKHPKLFEGTRNLKGREVKLEIDPTITPVAQTNRKIPHSMKTKVNKKLQEMREEGIIEKVEGATPWLSPLIAIPKKSGDLRLVLDMRIPNTALVRRRVQIPTVNEILQKMEGAKVFTEVDLSQGYL</sequence>
<dbReference type="GO" id="GO:0006508">
    <property type="term" value="P:proteolysis"/>
    <property type="evidence" value="ECO:0007669"/>
    <property type="project" value="InterPro"/>
</dbReference>
<dbReference type="OrthoDB" id="10060843at2759"/>
<dbReference type="GO" id="GO:0003676">
    <property type="term" value="F:nucleic acid binding"/>
    <property type="evidence" value="ECO:0007669"/>
    <property type="project" value="InterPro"/>
</dbReference>
<dbReference type="PANTHER" id="PTHR37984">
    <property type="entry name" value="PROTEIN CBG26694"/>
    <property type="match status" value="1"/>
</dbReference>
<name>A0A6S7J0G7_PARCT</name>
<evidence type="ECO:0000256" key="1">
    <source>
        <dbReference type="SAM" id="MobiDB-lite"/>
    </source>
</evidence>
<feature type="compositionally biased region" description="Polar residues" evidence="1">
    <location>
        <begin position="167"/>
        <end position="179"/>
    </location>
</feature>
<dbReference type="Gene3D" id="2.40.70.10">
    <property type="entry name" value="Acid Proteases"/>
    <property type="match status" value="1"/>
</dbReference>
<comment type="caution">
    <text evidence="2">The sequence shown here is derived from an EMBL/GenBank/DDBJ whole genome shotgun (WGS) entry which is preliminary data.</text>
</comment>